<dbReference type="GO" id="GO:0008168">
    <property type="term" value="F:methyltransferase activity"/>
    <property type="evidence" value="ECO:0007669"/>
    <property type="project" value="UniProtKB-KW"/>
</dbReference>
<dbReference type="AlphaFoldDB" id="A0A518E3X6"/>
<dbReference type="KEGG" id="lcre:Pla8534_66740"/>
<protein>
    <submittedName>
        <fullName evidence="2">Methyltransferase domain protein</fullName>
    </submittedName>
</protein>
<dbReference type="InterPro" id="IPR029063">
    <property type="entry name" value="SAM-dependent_MTases_sf"/>
</dbReference>
<evidence type="ECO:0000313" key="3">
    <source>
        <dbReference type="Proteomes" id="UP000317648"/>
    </source>
</evidence>
<gene>
    <name evidence="2" type="ORF">Pla8534_66740</name>
</gene>
<dbReference type="SUPFAM" id="SSF53335">
    <property type="entry name" value="S-adenosyl-L-methionine-dependent methyltransferases"/>
    <property type="match status" value="1"/>
</dbReference>
<dbReference type="EMBL" id="CP036433">
    <property type="protein sequence ID" value="QDU98800.1"/>
    <property type="molecule type" value="Genomic_DNA"/>
</dbReference>
<keyword evidence="2" id="KW-0489">Methyltransferase</keyword>
<keyword evidence="2" id="KW-0808">Transferase</keyword>
<dbReference type="InterPro" id="IPR041698">
    <property type="entry name" value="Methyltransf_25"/>
</dbReference>
<dbReference type="Pfam" id="PF13649">
    <property type="entry name" value="Methyltransf_25"/>
    <property type="match status" value="1"/>
</dbReference>
<dbReference type="Gene3D" id="3.40.50.150">
    <property type="entry name" value="Vaccinia Virus protein VP39"/>
    <property type="match status" value="1"/>
</dbReference>
<reference evidence="2 3" key="1">
    <citation type="submission" date="2019-02" db="EMBL/GenBank/DDBJ databases">
        <title>Deep-cultivation of Planctomycetes and their phenomic and genomic characterization uncovers novel biology.</title>
        <authorList>
            <person name="Wiegand S."/>
            <person name="Jogler M."/>
            <person name="Boedeker C."/>
            <person name="Pinto D."/>
            <person name="Vollmers J."/>
            <person name="Rivas-Marin E."/>
            <person name="Kohn T."/>
            <person name="Peeters S.H."/>
            <person name="Heuer A."/>
            <person name="Rast P."/>
            <person name="Oberbeckmann S."/>
            <person name="Bunk B."/>
            <person name="Jeske O."/>
            <person name="Meyerdierks A."/>
            <person name="Storesund J.E."/>
            <person name="Kallscheuer N."/>
            <person name="Luecker S."/>
            <person name="Lage O.M."/>
            <person name="Pohl T."/>
            <person name="Merkel B.J."/>
            <person name="Hornburger P."/>
            <person name="Mueller R.-W."/>
            <person name="Bruemmer F."/>
            <person name="Labrenz M."/>
            <person name="Spormann A.M."/>
            <person name="Op den Camp H."/>
            <person name="Overmann J."/>
            <person name="Amann R."/>
            <person name="Jetten M.S.M."/>
            <person name="Mascher T."/>
            <person name="Medema M.H."/>
            <person name="Devos D.P."/>
            <person name="Kaster A.-K."/>
            <person name="Ovreas L."/>
            <person name="Rohde M."/>
            <person name="Galperin M.Y."/>
            <person name="Jogler C."/>
        </authorList>
    </citation>
    <scope>NUCLEOTIDE SEQUENCE [LARGE SCALE GENOMIC DNA]</scope>
    <source>
        <strain evidence="2 3">Pla85_3_4</strain>
    </source>
</reference>
<proteinExistence type="predicted"/>
<keyword evidence="3" id="KW-1185">Reference proteome</keyword>
<accession>A0A518E3X6</accession>
<sequence length="376" mass="41361">MPKYWKLIRDAGGNRGDLDKYGPFSPQAGNVFFITEEVAKRSLSAEYEWFLSSLGSLENAIGDLPTPSRIADMGGGVGIASLYLARVYPDCHVTVYDHSPGQLEIGSKWARRSGTQNIEFAEASYKEVAEGRERLDNNVVLFLRGLDLRMPAPGTRDTSLDIKQCPHSRPQLSQELENALGAMSRLLSPQGIGIVAATWSAWGLVNLFEACRHAGLGVDWQQSYFSTEERDGKLVPGDGLIVVRRGIPHLGKDSYEDAQGYVCPLIFRGEPETLSQEELESQLSDFIDADQILFAEGMSPSDGAEGVRLMQKDGILLLVSSEAGQDCAGMIRSLTGIGEILELAQAYLDDWQDGGEVLTFKIKEPLRSYIDFCKQE</sequence>
<dbReference type="Proteomes" id="UP000317648">
    <property type="component" value="Chromosome"/>
</dbReference>
<organism evidence="2 3">
    <name type="scientific">Lignipirellula cremea</name>
    <dbReference type="NCBI Taxonomy" id="2528010"/>
    <lineage>
        <taxon>Bacteria</taxon>
        <taxon>Pseudomonadati</taxon>
        <taxon>Planctomycetota</taxon>
        <taxon>Planctomycetia</taxon>
        <taxon>Pirellulales</taxon>
        <taxon>Pirellulaceae</taxon>
        <taxon>Lignipirellula</taxon>
    </lineage>
</organism>
<dbReference type="GO" id="GO:0032259">
    <property type="term" value="P:methylation"/>
    <property type="evidence" value="ECO:0007669"/>
    <property type="project" value="UniProtKB-KW"/>
</dbReference>
<feature type="domain" description="Methyltransferase" evidence="1">
    <location>
        <begin position="70"/>
        <end position="136"/>
    </location>
</feature>
<dbReference type="CDD" id="cd02440">
    <property type="entry name" value="AdoMet_MTases"/>
    <property type="match status" value="1"/>
</dbReference>
<name>A0A518E3X6_9BACT</name>
<evidence type="ECO:0000259" key="1">
    <source>
        <dbReference type="Pfam" id="PF13649"/>
    </source>
</evidence>
<evidence type="ECO:0000313" key="2">
    <source>
        <dbReference type="EMBL" id="QDU98800.1"/>
    </source>
</evidence>